<keyword evidence="3" id="KW-1185">Reference proteome</keyword>
<feature type="transmembrane region" description="Helical" evidence="1">
    <location>
        <begin position="20"/>
        <end position="39"/>
    </location>
</feature>
<keyword evidence="1" id="KW-0472">Membrane</keyword>
<gene>
    <name evidence="2" type="ordered locus">AALP_Aa3g168400</name>
</gene>
<name>A0A087H9P8_ARAAL</name>
<evidence type="ECO:0000313" key="2">
    <source>
        <dbReference type="EMBL" id="KFK38850.1"/>
    </source>
</evidence>
<sequence>MLYYFLYHRHTWQMSFVCQISESLIICCISSTFTLSWLID</sequence>
<protein>
    <submittedName>
        <fullName evidence="2">Uncharacterized protein</fullName>
    </submittedName>
</protein>
<dbReference type="Gramene" id="KFK38850">
    <property type="protein sequence ID" value="KFK38850"/>
    <property type="gene ID" value="AALP_AA3G168400"/>
</dbReference>
<dbReference type="Proteomes" id="UP000029120">
    <property type="component" value="Chromosome 3"/>
</dbReference>
<evidence type="ECO:0000256" key="1">
    <source>
        <dbReference type="SAM" id="Phobius"/>
    </source>
</evidence>
<organism evidence="2 3">
    <name type="scientific">Arabis alpina</name>
    <name type="common">Alpine rock-cress</name>
    <dbReference type="NCBI Taxonomy" id="50452"/>
    <lineage>
        <taxon>Eukaryota</taxon>
        <taxon>Viridiplantae</taxon>
        <taxon>Streptophyta</taxon>
        <taxon>Embryophyta</taxon>
        <taxon>Tracheophyta</taxon>
        <taxon>Spermatophyta</taxon>
        <taxon>Magnoliopsida</taxon>
        <taxon>eudicotyledons</taxon>
        <taxon>Gunneridae</taxon>
        <taxon>Pentapetalae</taxon>
        <taxon>rosids</taxon>
        <taxon>malvids</taxon>
        <taxon>Brassicales</taxon>
        <taxon>Brassicaceae</taxon>
        <taxon>Arabideae</taxon>
        <taxon>Arabis</taxon>
    </lineage>
</organism>
<reference evidence="3" key="1">
    <citation type="journal article" date="2015" name="Nat. Plants">
        <title>Genome expansion of Arabis alpina linked with retrotransposition and reduced symmetric DNA methylation.</title>
        <authorList>
            <person name="Willing E.M."/>
            <person name="Rawat V."/>
            <person name="Mandakova T."/>
            <person name="Maumus F."/>
            <person name="James G.V."/>
            <person name="Nordstroem K.J."/>
            <person name="Becker C."/>
            <person name="Warthmann N."/>
            <person name="Chica C."/>
            <person name="Szarzynska B."/>
            <person name="Zytnicki M."/>
            <person name="Albani M.C."/>
            <person name="Kiefer C."/>
            <person name="Bergonzi S."/>
            <person name="Castaings L."/>
            <person name="Mateos J.L."/>
            <person name="Berns M.C."/>
            <person name="Bujdoso N."/>
            <person name="Piofczyk T."/>
            <person name="de Lorenzo L."/>
            <person name="Barrero-Sicilia C."/>
            <person name="Mateos I."/>
            <person name="Piednoel M."/>
            <person name="Hagmann J."/>
            <person name="Chen-Min-Tao R."/>
            <person name="Iglesias-Fernandez R."/>
            <person name="Schuster S.C."/>
            <person name="Alonso-Blanco C."/>
            <person name="Roudier F."/>
            <person name="Carbonero P."/>
            <person name="Paz-Ares J."/>
            <person name="Davis S.J."/>
            <person name="Pecinka A."/>
            <person name="Quesneville H."/>
            <person name="Colot V."/>
            <person name="Lysak M.A."/>
            <person name="Weigel D."/>
            <person name="Coupland G."/>
            <person name="Schneeberger K."/>
        </authorList>
    </citation>
    <scope>NUCLEOTIDE SEQUENCE [LARGE SCALE GENOMIC DNA]</scope>
    <source>
        <strain evidence="3">cv. Pajares</strain>
    </source>
</reference>
<proteinExistence type="predicted"/>
<accession>A0A087H9P8</accession>
<dbReference type="AlphaFoldDB" id="A0A087H9P8"/>
<keyword evidence="1" id="KW-1133">Transmembrane helix</keyword>
<dbReference type="EMBL" id="CM002871">
    <property type="protein sequence ID" value="KFK38850.1"/>
    <property type="molecule type" value="Genomic_DNA"/>
</dbReference>
<evidence type="ECO:0000313" key="3">
    <source>
        <dbReference type="Proteomes" id="UP000029120"/>
    </source>
</evidence>
<keyword evidence="1" id="KW-0812">Transmembrane</keyword>